<comment type="caution">
    <text evidence="3">The sequence shown here is derived from an EMBL/GenBank/DDBJ whole genome shotgun (WGS) entry which is preliminary data.</text>
</comment>
<dbReference type="InterPro" id="IPR056419">
    <property type="entry name" value="GAE_BBS1"/>
</dbReference>
<dbReference type="InterPro" id="IPR036322">
    <property type="entry name" value="WD40_repeat_dom_sf"/>
</dbReference>
<name>A0AA88KN44_NAELO</name>
<dbReference type="AlphaFoldDB" id="A0AA88KN44"/>
<gene>
    <name evidence="3" type="ORF">C9374_001508</name>
</gene>
<dbReference type="GO" id="GO:0005930">
    <property type="term" value="C:axoneme"/>
    <property type="evidence" value="ECO:0007669"/>
    <property type="project" value="TreeGrafter"/>
</dbReference>
<protein>
    <recommendedName>
        <fullName evidence="5">Bardet-Biedl syndrome 1 N-terminal domain-containing protein</fullName>
    </recommendedName>
</protein>
<dbReference type="SUPFAM" id="SSF50978">
    <property type="entry name" value="WD40 repeat-like"/>
    <property type="match status" value="1"/>
</dbReference>
<accession>A0AA88KN44</accession>
<dbReference type="InterPro" id="IPR015943">
    <property type="entry name" value="WD40/YVTN_repeat-like_dom_sf"/>
</dbReference>
<dbReference type="Pfam" id="PF23304">
    <property type="entry name" value="GAE_BBS1"/>
    <property type="match status" value="1"/>
</dbReference>
<dbReference type="GeneID" id="68093964"/>
<dbReference type="GO" id="GO:0005815">
    <property type="term" value="C:microtubule organizing center"/>
    <property type="evidence" value="ECO:0007669"/>
    <property type="project" value="TreeGrafter"/>
</dbReference>
<evidence type="ECO:0000313" key="3">
    <source>
        <dbReference type="EMBL" id="KAG2387176.1"/>
    </source>
</evidence>
<dbReference type="PANTHER" id="PTHR20870:SF0">
    <property type="entry name" value="BARDET-BIEDL SYNDROME 1 PROTEIN"/>
    <property type="match status" value="1"/>
</dbReference>
<dbReference type="GO" id="GO:1905515">
    <property type="term" value="P:non-motile cilium assembly"/>
    <property type="evidence" value="ECO:0007669"/>
    <property type="project" value="InterPro"/>
</dbReference>
<dbReference type="RefSeq" id="XP_044551168.1">
    <property type="nucleotide sequence ID" value="XM_044690823.1"/>
</dbReference>
<dbReference type="Pfam" id="PF14779">
    <property type="entry name" value="BBS1"/>
    <property type="match status" value="1"/>
</dbReference>
<dbReference type="GO" id="GO:0061512">
    <property type="term" value="P:protein localization to cilium"/>
    <property type="evidence" value="ECO:0007669"/>
    <property type="project" value="TreeGrafter"/>
</dbReference>
<dbReference type="InterPro" id="IPR032728">
    <property type="entry name" value="BBS1_N"/>
</dbReference>
<keyword evidence="4" id="KW-1185">Reference proteome</keyword>
<evidence type="ECO:0000313" key="4">
    <source>
        <dbReference type="Proteomes" id="UP000816034"/>
    </source>
</evidence>
<dbReference type="InterPro" id="IPR028784">
    <property type="entry name" value="BBS1"/>
</dbReference>
<sequence length="596" mass="66678">MSKTSTKSSESKDENNHVWINAWYDPLATVTAMSQCMMFCDINGDGDYKLVAATSGKNPLESKRTKQTHRLRVYKGTGNISENILMEEPIAIASYYTDYQNPKRPMILVASSNKLFLYKNLQPFFKFCIPSKRIDEKESEVWQFLSEGKYDNKTAFAELARLRDLNVALSPRSYELLSLASNDDIRLFIDARKNTPIDFPNNITCLSILPKDREGEDAIGCPVVGTESGIVFILSPSGSQITKAVQLPSAPVKFCISGNLDNDYRIAAACRNGNVYTIKNGEVSGVVIELESHPVTMVRIEKTFVIGLMNNTIHCFNTRGKKQYSIYLPAAIKDMEVLDMRGQRSVKCVMVALENKELRIYNGKSLVNTIQLHEQVVGLKYGTYGSEVNSLMISYRNGGLDFKVISRKAVLESKTKSGPPPEQEEPLDLPTKTFLYLEQTKREVDYSSEMHNAFQKDLARVRLNTARSYVKILTDGQGPLSYTSGSSVRLVANVQGLGPKFKVNIEVQNTGKKPISNLFIIFAYDEDVYALEDDARRLNLPSLLPGPLYKFSKMVNMLDPSNAPDTLRLFVCSKESPSPVITAVVNMPVAEMVELM</sequence>
<evidence type="ECO:0008006" key="5">
    <source>
        <dbReference type="Google" id="ProtNLM"/>
    </source>
</evidence>
<dbReference type="GO" id="GO:0034464">
    <property type="term" value="C:BBSome"/>
    <property type="evidence" value="ECO:0007669"/>
    <property type="project" value="InterPro"/>
</dbReference>
<proteinExistence type="predicted"/>
<reference evidence="3 4" key="1">
    <citation type="journal article" date="2018" name="BMC Genomics">
        <title>The genome of Naegleria lovaniensis, the basis for a comparative approach to unravel pathogenicity factors of the human pathogenic amoeba N. fowleri.</title>
        <authorList>
            <person name="Liechti N."/>
            <person name="Schurch N."/>
            <person name="Bruggmann R."/>
            <person name="Wittwer M."/>
        </authorList>
    </citation>
    <scope>NUCLEOTIDE SEQUENCE [LARGE SCALE GENOMIC DNA]</scope>
    <source>
        <strain evidence="3 4">ATCC 30569</strain>
    </source>
</reference>
<dbReference type="EMBL" id="PYSW02000013">
    <property type="protein sequence ID" value="KAG2387176.1"/>
    <property type="molecule type" value="Genomic_DNA"/>
</dbReference>
<dbReference type="GO" id="GO:0005119">
    <property type="term" value="F:smoothened binding"/>
    <property type="evidence" value="ECO:0007669"/>
    <property type="project" value="TreeGrafter"/>
</dbReference>
<dbReference type="Gene3D" id="2.130.10.10">
    <property type="entry name" value="YVTN repeat-like/Quinoprotein amine dehydrogenase"/>
    <property type="match status" value="1"/>
</dbReference>
<organism evidence="3 4">
    <name type="scientific">Naegleria lovaniensis</name>
    <name type="common">Amoeba</name>
    <dbReference type="NCBI Taxonomy" id="51637"/>
    <lineage>
        <taxon>Eukaryota</taxon>
        <taxon>Discoba</taxon>
        <taxon>Heterolobosea</taxon>
        <taxon>Tetramitia</taxon>
        <taxon>Eutetramitia</taxon>
        <taxon>Vahlkampfiidae</taxon>
        <taxon>Naegleria</taxon>
    </lineage>
</organism>
<feature type="domain" description="Bardet-Biedl syndrome 1 N-terminal" evidence="1">
    <location>
        <begin position="19"/>
        <end position="279"/>
    </location>
</feature>
<dbReference type="GO" id="GO:0005113">
    <property type="term" value="F:patched binding"/>
    <property type="evidence" value="ECO:0007669"/>
    <property type="project" value="TreeGrafter"/>
</dbReference>
<feature type="domain" description="Bardet-Biedl syndrome 1 protein GAE" evidence="2">
    <location>
        <begin position="488"/>
        <end position="592"/>
    </location>
</feature>
<dbReference type="Proteomes" id="UP000816034">
    <property type="component" value="Unassembled WGS sequence"/>
</dbReference>
<evidence type="ECO:0000259" key="2">
    <source>
        <dbReference type="Pfam" id="PF23304"/>
    </source>
</evidence>
<evidence type="ECO:0000259" key="1">
    <source>
        <dbReference type="Pfam" id="PF14779"/>
    </source>
</evidence>
<dbReference type="PANTHER" id="PTHR20870">
    <property type="entry name" value="BARDET-BIEDL SYNDROME 1 PROTEIN"/>
    <property type="match status" value="1"/>
</dbReference>